<dbReference type="EMBL" id="CP033073">
    <property type="protein sequence ID" value="AYN42485.1"/>
    <property type="molecule type" value="Genomic_DNA"/>
</dbReference>
<reference evidence="1 2" key="1">
    <citation type="submission" date="2018-10" db="EMBL/GenBank/DDBJ databases">
        <title>The genome of Streptomyces dangxiongensis Z022.</title>
        <authorList>
            <person name="Zhang B."/>
        </authorList>
    </citation>
    <scope>NUCLEOTIDE SEQUENCE [LARGE SCALE GENOMIC DNA]</scope>
    <source>
        <strain evidence="1 2">Z022</strain>
    </source>
</reference>
<proteinExistence type="predicted"/>
<evidence type="ECO:0000313" key="2">
    <source>
        <dbReference type="Proteomes" id="UP000268329"/>
    </source>
</evidence>
<organism evidence="1 2">
    <name type="scientific">Streptomyces dangxiongensis</name>
    <dbReference type="NCBI Taxonomy" id="1442032"/>
    <lineage>
        <taxon>Bacteria</taxon>
        <taxon>Bacillati</taxon>
        <taxon>Actinomycetota</taxon>
        <taxon>Actinomycetes</taxon>
        <taxon>Kitasatosporales</taxon>
        <taxon>Streptomycetaceae</taxon>
        <taxon>Streptomyces</taxon>
    </lineage>
</organism>
<evidence type="ECO:0000313" key="1">
    <source>
        <dbReference type="EMBL" id="AYN42485.1"/>
    </source>
</evidence>
<keyword evidence="2" id="KW-1185">Reference proteome</keyword>
<gene>
    <name evidence="1" type="ORF">D9753_30420</name>
</gene>
<dbReference type="KEGG" id="sdd:D9753_30420"/>
<sequence length="75" mass="8312">MSALREICGATWTYPSDPTVLRRQGFTETFAGVEVTCDSEPHSCNPHDVVHSAPIFVGEKLRGIKYWGPGYVPVF</sequence>
<protein>
    <submittedName>
        <fullName evidence="1">Uncharacterized protein</fullName>
    </submittedName>
</protein>
<dbReference type="Proteomes" id="UP000268329">
    <property type="component" value="Chromosome"/>
</dbReference>
<dbReference type="RefSeq" id="WP_121789911.1">
    <property type="nucleotide sequence ID" value="NZ_CP033073.1"/>
</dbReference>
<accession>A0A3G2JM43</accession>
<name>A0A3G2JM43_9ACTN</name>
<dbReference type="AlphaFoldDB" id="A0A3G2JM43"/>